<feature type="coiled-coil region" evidence="1">
    <location>
        <begin position="408"/>
        <end position="435"/>
    </location>
</feature>
<dbReference type="KEGG" id="pxn:HU772_010350"/>
<keyword evidence="1" id="KW-0175">Coiled coil</keyword>
<feature type="region of interest" description="Disordered" evidence="2">
    <location>
        <begin position="517"/>
        <end position="580"/>
    </location>
</feature>
<name>A0A9E6PZI0_9PSED</name>
<evidence type="ECO:0000313" key="4">
    <source>
        <dbReference type="Proteomes" id="UP000633418"/>
    </source>
</evidence>
<gene>
    <name evidence="3" type="ORF">HU772_010350</name>
</gene>
<dbReference type="RefSeq" id="WP_186662327.1">
    <property type="nucleotide sequence ID" value="NZ_CP077095.1"/>
</dbReference>
<feature type="region of interest" description="Disordered" evidence="2">
    <location>
        <begin position="1"/>
        <end position="20"/>
    </location>
</feature>
<reference evidence="3 4" key="2">
    <citation type="journal article" date="2021" name="Microorganisms">
        <title>The Ever-Expanding Pseudomonas Genus: Description of 43 New Species and Partition of the Pseudomonas putida Group.</title>
        <authorList>
            <person name="Girard L."/>
            <person name="Lood C."/>
            <person name="Hofte M."/>
            <person name="Vandamme P."/>
            <person name="Rokni-Zadeh H."/>
            <person name="van Noort V."/>
            <person name="Lavigne R."/>
            <person name="De Mot R."/>
        </authorList>
    </citation>
    <scope>NUCLEOTIDE SEQUENCE [LARGE SCALE GENOMIC DNA]</scope>
    <source>
        <strain evidence="3 4">RW9S1A</strain>
    </source>
</reference>
<protein>
    <submittedName>
        <fullName evidence="3">Uncharacterized protein</fullName>
    </submittedName>
</protein>
<dbReference type="Proteomes" id="UP000633418">
    <property type="component" value="Chromosome"/>
</dbReference>
<dbReference type="AlphaFoldDB" id="A0A9E6PZI0"/>
<evidence type="ECO:0000256" key="2">
    <source>
        <dbReference type="SAM" id="MobiDB-lite"/>
    </source>
</evidence>
<feature type="compositionally biased region" description="Basic and acidic residues" evidence="2">
    <location>
        <begin position="558"/>
        <end position="568"/>
    </location>
</feature>
<proteinExistence type="predicted"/>
<evidence type="ECO:0000313" key="3">
    <source>
        <dbReference type="EMBL" id="QXI40440.1"/>
    </source>
</evidence>
<dbReference type="EMBL" id="CP077095">
    <property type="protein sequence ID" value="QXI40440.1"/>
    <property type="molecule type" value="Genomic_DNA"/>
</dbReference>
<organism evidence="3 4">
    <name type="scientific">Pseudomonas xantholysinigenes</name>
    <dbReference type="NCBI Taxonomy" id="2745490"/>
    <lineage>
        <taxon>Bacteria</taxon>
        <taxon>Pseudomonadati</taxon>
        <taxon>Pseudomonadota</taxon>
        <taxon>Gammaproteobacteria</taxon>
        <taxon>Pseudomonadales</taxon>
        <taxon>Pseudomonadaceae</taxon>
        <taxon>Pseudomonas</taxon>
    </lineage>
</organism>
<sequence length="646" mass="67043">MSWLNGMVDEGEVASQDQRLDRTTDRLAPGFFTGALSTVGPGLLRGGIEAARTAQTTALQLGSAAIESDLSIGASYFPEFEDGQIQAQQEFGEGEAARIGRETAESVMSLRPDPAEVGMVGQILGEAAAVLPRTVVGAFAAGPLGAAAAAGAPAGYAGKQIAMAEGIDETTATLKGLIDAGTVGIGAMIPAARFVGPVAGDAAIAVGANVGLGMAGRGATAAILENGGYTTQAAQYRVMDGTALATDAILGAAFFGIGRMGMRRPTTEQVDAALSERAAQHYDVDVAPGAPVDPRSAMSHQEALRTAIGQLSRGEPVAVPDSIHSAEFLRGTEAPRPKAPTREEALAAARQELEPTIRTELEGEAVGLLPNVADVRAELTGVQRTLDGLDDTYRERAKQAQAEGMSRKQAETAARQAIEQERQQLTDRVTELEGQIQGNRSAEISRGELAALARGETPERLQPRIEARADEIMQGFERKPLAAGVTQGNERLSLAAAARAEIARLVDEQDALAPRAEPVGLDIGAPKTQSAPTGKAQVEQGAQADSASQEGGPAPTAERADQPARDPADMASPSQADADPTIQLADEIMARTEDMRLPTGAMDDEGRPVTVSARELLAQADDDIKAAQQDARGFAAAAACFLQRGL</sequence>
<accession>A0A9E6PZI0</accession>
<keyword evidence="4" id="KW-1185">Reference proteome</keyword>
<evidence type="ECO:0000256" key="1">
    <source>
        <dbReference type="SAM" id="Coils"/>
    </source>
</evidence>
<reference evidence="3 4" key="1">
    <citation type="journal article" date="2020" name="Microorganisms">
        <title>Reliable Identification of Environmental Pseudomonas Isolates Using the rpoD Gene.</title>
        <authorList>
            <consortium name="The Broad Institute Genome Sequencing Platform"/>
            <person name="Girard L."/>
            <person name="Lood C."/>
            <person name="Rokni-Zadeh H."/>
            <person name="van Noort V."/>
            <person name="Lavigne R."/>
            <person name="De Mot R."/>
        </authorList>
    </citation>
    <scope>NUCLEOTIDE SEQUENCE [LARGE SCALE GENOMIC DNA]</scope>
    <source>
        <strain evidence="3 4">RW9S1A</strain>
    </source>
</reference>